<dbReference type="PANTHER" id="PTHR14969">
    <property type="entry name" value="SPHINGOSINE-1-PHOSPHATE PHOSPHOHYDROLASE"/>
    <property type="match status" value="1"/>
</dbReference>
<proteinExistence type="predicted"/>
<feature type="compositionally biased region" description="Basic and acidic residues" evidence="1">
    <location>
        <begin position="105"/>
        <end position="117"/>
    </location>
</feature>
<dbReference type="Gene3D" id="1.20.144.10">
    <property type="entry name" value="Phosphatidic acid phosphatase type 2/haloperoxidase"/>
    <property type="match status" value="1"/>
</dbReference>
<dbReference type="OrthoDB" id="8004717at2"/>
<sequence>MSKGRTGKALAHELERVDIKAGHAAAEWHDHVVVRALKLVRELADQPPLIALSIGTVVAGVVRRDGRLARTGARMLASHLAATAIKAAIKRRVDRARPRLFSSDHDHRLTRGNRNEGPHNSFPSGHTAGAMAVSRAILREYPGASGPAYAAAVATGALQLPTGSHFPIDIIAGAAIGVGSEALVARIFPDAAPERARSGDDTDVEKWRARNDSNVRPSDS</sequence>
<dbReference type="InterPro" id="IPR036938">
    <property type="entry name" value="PAP2/HPO_sf"/>
</dbReference>
<feature type="region of interest" description="Disordered" evidence="1">
    <location>
        <begin position="105"/>
        <end position="125"/>
    </location>
</feature>
<gene>
    <name evidence="3" type="ORF">EO081_15730</name>
</gene>
<dbReference type="SUPFAM" id="SSF48317">
    <property type="entry name" value="Acid phosphatase/Vanadium-dependent haloperoxidase"/>
    <property type="match status" value="1"/>
</dbReference>
<feature type="domain" description="Phosphatidic acid phosphatase type 2/haloperoxidase" evidence="2">
    <location>
        <begin position="70"/>
        <end position="185"/>
    </location>
</feature>
<dbReference type="SMART" id="SM00014">
    <property type="entry name" value="acidPPc"/>
    <property type="match status" value="1"/>
</dbReference>
<evidence type="ECO:0000256" key="1">
    <source>
        <dbReference type="SAM" id="MobiDB-lite"/>
    </source>
</evidence>
<evidence type="ECO:0000259" key="2">
    <source>
        <dbReference type="SMART" id="SM00014"/>
    </source>
</evidence>
<evidence type="ECO:0000313" key="4">
    <source>
        <dbReference type="Proteomes" id="UP000292347"/>
    </source>
</evidence>
<evidence type="ECO:0000313" key="3">
    <source>
        <dbReference type="EMBL" id="RXZ30683.1"/>
    </source>
</evidence>
<dbReference type="Pfam" id="PF01569">
    <property type="entry name" value="PAP2"/>
    <property type="match status" value="1"/>
</dbReference>
<protein>
    <submittedName>
        <fullName evidence="3">Phosphatase PAP2 family protein</fullName>
    </submittedName>
</protein>
<dbReference type="AlphaFoldDB" id="A0A4Q2IMY0"/>
<organism evidence="3 4">
    <name type="scientific">Sphingomonas desiccabilis</name>
    <dbReference type="NCBI Taxonomy" id="429134"/>
    <lineage>
        <taxon>Bacteria</taxon>
        <taxon>Pseudomonadati</taxon>
        <taxon>Pseudomonadota</taxon>
        <taxon>Alphaproteobacteria</taxon>
        <taxon>Sphingomonadales</taxon>
        <taxon>Sphingomonadaceae</taxon>
        <taxon>Sphingomonas</taxon>
    </lineage>
</organism>
<reference evidence="3 4" key="1">
    <citation type="submission" date="2019-01" db="EMBL/GenBank/DDBJ databases">
        <title>Sphingomonas mucosissima sp. nov. and Sphingomonas desiccabilis sp. nov., from biological soil crusts in the Colorado Plateau, USA.</title>
        <authorList>
            <person name="Zhu D."/>
        </authorList>
    </citation>
    <scope>NUCLEOTIDE SEQUENCE [LARGE SCALE GENOMIC DNA]</scope>
    <source>
        <strain evidence="3 4">CP1D</strain>
    </source>
</reference>
<dbReference type="EMBL" id="SDPT01000003">
    <property type="protein sequence ID" value="RXZ30683.1"/>
    <property type="molecule type" value="Genomic_DNA"/>
</dbReference>
<dbReference type="PANTHER" id="PTHR14969:SF13">
    <property type="entry name" value="AT30094P"/>
    <property type="match status" value="1"/>
</dbReference>
<comment type="caution">
    <text evidence="3">The sequence shown here is derived from an EMBL/GenBank/DDBJ whole genome shotgun (WGS) entry which is preliminary data.</text>
</comment>
<name>A0A4Q2IMY0_9SPHN</name>
<feature type="region of interest" description="Disordered" evidence="1">
    <location>
        <begin position="190"/>
        <end position="220"/>
    </location>
</feature>
<accession>A0A4Q2IMY0</accession>
<dbReference type="InterPro" id="IPR000326">
    <property type="entry name" value="PAP2/HPO"/>
</dbReference>
<dbReference type="Proteomes" id="UP000292347">
    <property type="component" value="Unassembled WGS sequence"/>
</dbReference>
<feature type="compositionally biased region" description="Basic and acidic residues" evidence="1">
    <location>
        <begin position="192"/>
        <end position="220"/>
    </location>
</feature>
<keyword evidence="4" id="KW-1185">Reference proteome</keyword>